<proteinExistence type="inferred from homology"/>
<keyword evidence="9" id="KW-1185">Reference proteome</keyword>
<dbReference type="SMART" id="SM00450">
    <property type="entry name" value="RHOD"/>
    <property type="match status" value="1"/>
</dbReference>
<organism evidence="8 9">
    <name type="scientific">Dehalobacterium formicoaceticum</name>
    <dbReference type="NCBI Taxonomy" id="51515"/>
    <lineage>
        <taxon>Bacteria</taxon>
        <taxon>Bacillati</taxon>
        <taxon>Bacillota</taxon>
        <taxon>Clostridia</taxon>
        <taxon>Eubacteriales</taxon>
        <taxon>Peptococcaceae</taxon>
        <taxon>Dehalobacterium</taxon>
    </lineage>
</organism>
<evidence type="ECO:0000256" key="6">
    <source>
        <dbReference type="ARBA" id="ARBA00023284"/>
    </source>
</evidence>
<dbReference type="Gene3D" id="3.40.250.10">
    <property type="entry name" value="Rhodanese-like domain"/>
    <property type="match status" value="1"/>
</dbReference>
<evidence type="ECO:0000256" key="4">
    <source>
        <dbReference type="ARBA" id="ARBA00022827"/>
    </source>
</evidence>
<comment type="caution">
    <text evidence="8">The sequence shown here is derived from an EMBL/GenBank/DDBJ whole genome shotgun (WGS) entry which is preliminary data.</text>
</comment>
<comment type="cofactor">
    <cofactor evidence="1">
        <name>FAD</name>
        <dbReference type="ChEBI" id="CHEBI:57692"/>
    </cofactor>
</comment>
<dbReference type="InterPro" id="IPR001763">
    <property type="entry name" value="Rhodanese-like_dom"/>
</dbReference>
<dbReference type="InterPro" id="IPR036188">
    <property type="entry name" value="FAD/NAD-bd_sf"/>
</dbReference>
<evidence type="ECO:0000313" key="8">
    <source>
        <dbReference type="EMBL" id="MCR6544875.1"/>
    </source>
</evidence>
<name>A0ABT1Y1Z9_9FIRM</name>
<evidence type="ECO:0000256" key="3">
    <source>
        <dbReference type="ARBA" id="ARBA00022630"/>
    </source>
</evidence>
<dbReference type="CDD" id="cd00158">
    <property type="entry name" value="RHOD"/>
    <property type="match status" value="1"/>
</dbReference>
<dbReference type="InterPro" id="IPR050260">
    <property type="entry name" value="FAD-bd_OxRdtase"/>
</dbReference>
<evidence type="ECO:0000313" key="9">
    <source>
        <dbReference type="Proteomes" id="UP001524944"/>
    </source>
</evidence>
<sequence length="566" mass="60668">MKEVKKIVIIGGVACGPKAASRARRLLPDAEITIIEQGEIISYGSCGIPLYLAGMLPDIDSLMTTASGMKRSIEYFDQEKAVHVMNKTRATAIDREKKEVVIYQKEKGTESRISYDQLVLAVGADPIVPDVPGIQLNGVSVLHDPQQAESIRTAIKEEGIKQIAIIGGGAIGLEIAISLIGKGREVVLVERSDQLMPGIFDPEMADLIKRELEDNGVNVLLGEGLKSLKGDTQNQVKKFTTANGIYDTDMVIIATGVRPNVELARDCGLEIGETGAIKVNEYMQTSDPDIFAGGDCVENVHLVSGQKVYVPLASTSNKHGRVIGSNLAGKKETFPGILGTSAIQAGEYNAGKTGLTEKEALKLGYPVISTIVSGHDTAHYHPMHGKAILKLIAHQETGKLLGAQVTGMGEVIKRLDVYSAAIYMGADLEQISHFDTGYAPPFSTPIDIGIHGANALLNLKEGLVKGVSVPEVKQMLADKADFIMLDVRSAKEAKLRPLKGGVVVNIPITELRARYGEIPPHRKIIAFCPLGIRSYEAATLLQGKGYQNVSFMKGGTSALPELTDAD</sequence>
<evidence type="ECO:0000256" key="5">
    <source>
        <dbReference type="ARBA" id="ARBA00023002"/>
    </source>
</evidence>
<dbReference type="Proteomes" id="UP001524944">
    <property type="component" value="Unassembled WGS sequence"/>
</dbReference>
<dbReference type="PRINTS" id="PR00411">
    <property type="entry name" value="PNDRDTASEI"/>
</dbReference>
<dbReference type="Gene3D" id="3.50.50.60">
    <property type="entry name" value="FAD/NAD(P)-binding domain"/>
    <property type="match status" value="2"/>
</dbReference>
<dbReference type="SUPFAM" id="SSF51905">
    <property type="entry name" value="FAD/NAD(P)-binding domain"/>
    <property type="match status" value="2"/>
</dbReference>
<evidence type="ECO:0000259" key="7">
    <source>
        <dbReference type="PROSITE" id="PS50206"/>
    </source>
</evidence>
<dbReference type="SUPFAM" id="SSF55424">
    <property type="entry name" value="FAD/NAD-linked reductases, dimerisation (C-terminal) domain"/>
    <property type="match status" value="1"/>
</dbReference>
<dbReference type="PROSITE" id="PS50206">
    <property type="entry name" value="RHODANESE_3"/>
    <property type="match status" value="1"/>
</dbReference>
<dbReference type="EMBL" id="JANPWE010000002">
    <property type="protein sequence ID" value="MCR6544875.1"/>
    <property type="molecule type" value="Genomic_DNA"/>
</dbReference>
<evidence type="ECO:0000256" key="2">
    <source>
        <dbReference type="ARBA" id="ARBA00009130"/>
    </source>
</evidence>
<reference evidence="8 9" key="1">
    <citation type="submission" date="2022-08" db="EMBL/GenBank/DDBJ databases">
        <title>Proteogenomics of the novel Dehalobacterium formicoaceticum strain EZ94 highlights a key role of methyltransferases during anaerobic dichloromethane degradation.</title>
        <authorList>
            <person name="Wasmund K."/>
        </authorList>
    </citation>
    <scope>NUCLEOTIDE SEQUENCE [LARGE SCALE GENOMIC DNA]</scope>
    <source>
        <strain evidence="8 9">EZ94</strain>
    </source>
</reference>
<feature type="domain" description="Rhodanese" evidence="7">
    <location>
        <begin position="478"/>
        <end position="564"/>
    </location>
</feature>
<dbReference type="InterPro" id="IPR004099">
    <property type="entry name" value="Pyr_nucl-diS_OxRdtase_dimer"/>
</dbReference>
<dbReference type="InterPro" id="IPR036873">
    <property type="entry name" value="Rhodanese-like_dom_sf"/>
</dbReference>
<keyword evidence="6" id="KW-0676">Redox-active center</keyword>
<keyword evidence="4" id="KW-0274">FAD</keyword>
<protein>
    <submittedName>
        <fullName evidence="8">FAD-dependent oxidoreductase</fullName>
    </submittedName>
</protein>
<dbReference type="Pfam" id="PF00581">
    <property type="entry name" value="Rhodanese"/>
    <property type="match status" value="1"/>
</dbReference>
<dbReference type="PANTHER" id="PTHR43429:SF1">
    <property type="entry name" value="NAD(P)H SULFUR OXIDOREDUCTASE (COA-DEPENDENT)"/>
    <property type="match status" value="1"/>
</dbReference>
<dbReference type="Pfam" id="PF07992">
    <property type="entry name" value="Pyr_redox_2"/>
    <property type="match status" value="1"/>
</dbReference>
<dbReference type="InterPro" id="IPR016156">
    <property type="entry name" value="FAD/NAD-linked_Rdtase_dimer_sf"/>
</dbReference>
<dbReference type="SUPFAM" id="SSF52821">
    <property type="entry name" value="Rhodanese/Cell cycle control phosphatase"/>
    <property type="match status" value="1"/>
</dbReference>
<dbReference type="RefSeq" id="WP_257912469.1">
    <property type="nucleotide sequence ID" value="NZ_JANPWE010000002.1"/>
</dbReference>
<evidence type="ECO:0000256" key="1">
    <source>
        <dbReference type="ARBA" id="ARBA00001974"/>
    </source>
</evidence>
<dbReference type="InterPro" id="IPR023753">
    <property type="entry name" value="FAD/NAD-binding_dom"/>
</dbReference>
<dbReference type="PANTHER" id="PTHR43429">
    <property type="entry name" value="PYRIDINE NUCLEOTIDE-DISULFIDE OXIDOREDUCTASE DOMAIN-CONTAINING"/>
    <property type="match status" value="1"/>
</dbReference>
<keyword evidence="5" id="KW-0560">Oxidoreductase</keyword>
<dbReference type="PRINTS" id="PR00368">
    <property type="entry name" value="FADPNR"/>
</dbReference>
<comment type="similarity">
    <text evidence="2">Belongs to the class-III pyridine nucleotide-disulfide oxidoreductase family.</text>
</comment>
<dbReference type="Pfam" id="PF02852">
    <property type="entry name" value="Pyr_redox_dim"/>
    <property type="match status" value="1"/>
</dbReference>
<keyword evidence="3" id="KW-0285">Flavoprotein</keyword>
<accession>A0ABT1Y1Z9</accession>
<gene>
    <name evidence="8" type="ORF">NVS47_04970</name>
</gene>